<evidence type="ECO:0000256" key="10">
    <source>
        <dbReference type="ARBA" id="ARBA00023065"/>
    </source>
</evidence>
<evidence type="ECO:0000313" key="14">
    <source>
        <dbReference type="EMBL" id="GGC10309.1"/>
    </source>
</evidence>
<feature type="compositionally biased region" description="Basic and acidic residues" evidence="13">
    <location>
        <begin position="121"/>
        <end position="160"/>
    </location>
</feature>
<keyword evidence="4" id="KW-0813">Transport</keyword>
<keyword evidence="5" id="KW-0479">Metal-binding</keyword>
<dbReference type="InterPro" id="IPR006127">
    <property type="entry name" value="ZnuA-like"/>
</dbReference>
<dbReference type="NCBIfam" id="NF007091">
    <property type="entry name" value="PRK09545.1"/>
    <property type="match status" value="1"/>
</dbReference>
<feature type="region of interest" description="Disordered" evidence="13">
    <location>
        <begin position="116"/>
        <end position="160"/>
    </location>
</feature>
<protein>
    <recommendedName>
        <fullName evidence="3">High-affinity zinc uptake system protein ZnuA</fullName>
    </recommendedName>
</protein>
<comment type="caution">
    <text evidence="14">The sequence shown here is derived from an EMBL/GenBank/DDBJ whole genome shotgun (WGS) entry which is preliminary data.</text>
</comment>
<keyword evidence="11" id="KW-1015">Disulfide bond</keyword>
<dbReference type="Pfam" id="PF01297">
    <property type="entry name" value="ZnuA"/>
    <property type="match status" value="1"/>
</dbReference>
<keyword evidence="6" id="KW-0732">Signal</keyword>
<dbReference type="EMBL" id="BMIJ01000010">
    <property type="protein sequence ID" value="GGC10309.1"/>
    <property type="molecule type" value="Genomic_DNA"/>
</dbReference>
<keyword evidence="9" id="KW-0864">Zinc transport</keyword>
<evidence type="ECO:0000256" key="12">
    <source>
        <dbReference type="ARBA" id="ARBA00045516"/>
    </source>
</evidence>
<evidence type="ECO:0000256" key="1">
    <source>
        <dbReference type="ARBA" id="ARBA00004418"/>
    </source>
</evidence>
<keyword evidence="15" id="KW-1185">Reference proteome</keyword>
<dbReference type="PANTHER" id="PTHR42953:SF3">
    <property type="entry name" value="HIGH-AFFINITY ZINC UPTAKE SYSTEM PROTEIN ZNUA"/>
    <property type="match status" value="1"/>
</dbReference>
<dbReference type="Proteomes" id="UP000629025">
    <property type="component" value="Unassembled WGS sequence"/>
</dbReference>
<gene>
    <name evidence="14" type="primary">znuA</name>
    <name evidence="14" type="ORF">GCM10011352_41010</name>
</gene>
<dbReference type="InterPro" id="IPR035520">
    <property type="entry name" value="ZnuA"/>
</dbReference>
<evidence type="ECO:0000256" key="11">
    <source>
        <dbReference type="ARBA" id="ARBA00023157"/>
    </source>
</evidence>
<evidence type="ECO:0000313" key="15">
    <source>
        <dbReference type="Proteomes" id="UP000629025"/>
    </source>
</evidence>
<evidence type="ECO:0000256" key="6">
    <source>
        <dbReference type="ARBA" id="ARBA00022729"/>
    </source>
</evidence>
<keyword evidence="10" id="KW-0406">Ion transport</keyword>
<dbReference type="SUPFAM" id="SSF53807">
    <property type="entry name" value="Helical backbone' metal receptor"/>
    <property type="match status" value="1"/>
</dbReference>
<keyword evidence="8" id="KW-0862">Zinc</keyword>
<evidence type="ECO:0000256" key="4">
    <source>
        <dbReference type="ARBA" id="ARBA00022448"/>
    </source>
</evidence>
<comment type="subcellular location">
    <subcellularLocation>
        <location evidence="1">Periplasm</location>
    </subcellularLocation>
</comment>
<comment type="similarity">
    <text evidence="2">Belongs to the bacterial solute-binding protein 9 family.</text>
</comment>
<proteinExistence type="inferred from homology"/>
<evidence type="ECO:0000256" key="3">
    <source>
        <dbReference type="ARBA" id="ARBA00015915"/>
    </source>
</evidence>
<reference evidence="15" key="1">
    <citation type="journal article" date="2019" name="Int. J. Syst. Evol. Microbiol.">
        <title>The Global Catalogue of Microorganisms (GCM) 10K type strain sequencing project: providing services to taxonomists for standard genome sequencing and annotation.</title>
        <authorList>
            <consortium name="The Broad Institute Genomics Platform"/>
            <consortium name="The Broad Institute Genome Sequencing Center for Infectious Disease"/>
            <person name="Wu L."/>
            <person name="Ma J."/>
        </authorList>
    </citation>
    <scope>NUCLEOTIDE SEQUENCE [LARGE SCALE GENOMIC DNA]</scope>
    <source>
        <strain evidence="15">CGMCC 1.15341</strain>
    </source>
</reference>
<evidence type="ECO:0000256" key="8">
    <source>
        <dbReference type="ARBA" id="ARBA00022833"/>
    </source>
</evidence>
<dbReference type="Gene3D" id="3.40.50.1980">
    <property type="entry name" value="Nitrogenase molybdenum iron protein domain"/>
    <property type="match status" value="2"/>
</dbReference>
<evidence type="ECO:0000256" key="7">
    <source>
        <dbReference type="ARBA" id="ARBA00022764"/>
    </source>
</evidence>
<name>A0ABQ1KWS5_9GAMM</name>
<evidence type="ECO:0000256" key="5">
    <source>
        <dbReference type="ARBA" id="ARBA00022723"/>
    </source>
</evidence>
<evidence type="ECO:0000256" key="13">
    <source>
        <dbReference type="SAM" id="MobiDB-lite"/>
    </source>
</evidence>
<organism evidence="14 15">
    <name type="scientific">Marinobacterium zhoushanense</name>
    <dbReference type="NCBI Taxonomy" id="1679163"/>
    <lineage>
        <taxon>Bacteria</taxon>
        <taxon>Pseudomonadati</taxon>
        <taxon>Pseudomonadota</taxon>
        <taxon>Gammaproteobacteria</taxon>
        <taxon>Oceanospirillales</taxon>
        <taxon>Oceanospirillaceae</taxon>
        <taxon>Marinobacterium</taxon>
    </lineage>
</organism>
<evidence type="ECO:0000256" key="9">
    <source>
        <dbReference type="ARBA" id="ARBA00022906"/>
    </source>
</evidence>
<sequence length="332" mass="36390">MGWISRVTRAAAIVVMLGSGFSPLVVSAEETVTQAEVMVSIKPLGLIASAIADGVTQPAVLIEDGASPHHYALKPSAMRSLMEAKLVFWIGPDLERFLDKPLARTSAHTLALMPGAAQGAGEHEKEHDEHGHAAHEDEHDRVAETDHHDDESGHEHDHGGLDLHPWLDPFNALAMARAIHREMVALYPAQTERLDRNLARFEASIATTDRQIGEMLNPLRDRGFYVFHDAYTGFVGHYGLKQLGYFTLEPSQKPGARHLAEIRTRLESQQAVCVLSEPQFSGALVESVTSGLALNKGEVDPLAIGVRLTPSAYTEFMLDLARRFERCLGSQS</sequence>
<keyword evidence="7" id="KW-0574">Periplasm</keyword>
<dbReference type="PANTHER" id="PTHR42953">
    <property type="entry name" value="HIGH-AFFINITY ZINC UPTAKE SYSTEM PROTEIN ZNUA-RELATED"/>
    <property type="match status" value="1"/>
</dbReference>
<dbReference type="InterPro" id="IPR050492">
    <property type="entry name" value="Bact_metal-bind_prot9"/>
</dbReference>
<accession>A0ABQ1KWS5</accession>
<evidence type="ECO:0000256" key="2">
    <source>
        <dbReference type="ARBA" id="ARBA00011028"/>
    </source>
</evidence>
<dbReference type="CDD" id="cd01019">
    <property type="entry name" value="ZnuA"/>
    <property type="match status" value="1"/>
</dbReference>
<comment type="function">
    <text evidence="12">Part of the ATP-binding cassette (ABC) transport system ZnuABC involved in zinc import. Binds zinc with high affinity and specificity and delivers it to the membrane permease for translocation into the cytoplasm.</text>
</comment>